<dbReference type="HOGENOM" id="CLU_044864_2_0_5"/>
<evidence type="ECO:0000256" key="5">
    <source>
        <dbReference type="PIRSR" id="PIRSR015582-1"/>
    </source>
</evidence>
<dbReference type="GO" id="GO:0006107">
    <property type="term" value="P:oxaloacetate metabolic process"/>
    <property type="evidence" value="ECO:0007669"/>
    <property type="project" value="TreeGrafter"/>
</dbReference>
<evidence type="ECO:0000256" key="6">
    <source>
        <dbReference type="PIRSR" id="PIRSR015582-2"/>
    </source>
</evidence>
<dbReference type="NCBIfam" id="NF038242">
    <property type="entry name" value="RipC_Ccl"/>
    <property type="match status" value="1"/>
</dbReference>
<dbReference type="InterPro" id="IPR005000">
    <property type="entry name" value="Aldolase/citrate-lyase_domain"/>
</dbReference>
<gene>
    <name evidence="8" type="ordered locus">Bind_2534</name>
</gene>
<dbReference type="EC" id="4.1.3.34" evidence="8"/>
<dbReference type="GO" id="GO:0000287">
    <property type="term" value="F:magnesium ion binding"/>
    <property type="evidence" value="ECO:0007669"/>
    <property type="project" value="TreeGrafter"/>
</dbReference>
<reference evidence="8 9" key="2">
    <citation type="journal article" date="2010" name="J. Bacteriol.">
        <title>Complete genome sequence of Beijerinckia indica subsp. indica.</title>
        <authorList>
            <person name="Tamas I."/>
            <person name="Dedysh S.N."/>
            <person name="Liesack W."/>
            <person name="Stott M.B."/>
            <person name="Alam M."/>
            <person name="Murrell J.C."/>
            <person name="Dunfield P.F."/>
        </authorList>
    </citation>
    <scope>NUCLEOTIDE SEQUENCE [LARGE SCALE GENOMIC DNA]</scope>
    <source>
        <strain evidence="9">ATCC 9039 / DSM 1715 / NCIMB 8712</strain>
    </source>
</reference>
<dbReference type="InterPro" id="IPR040442">
    <property type="entry name" value="Pyrv_kinase-like_dom_sf"/>
</dbReference>
<keyword evidence="8" id="KW-0456">Lyase</keyword>
<organism evidence="8 9">
    <name type="scientific">Beijerinckia indica subsp. indica (strain ATCC 9039 / DSM 1715 / NCIMB 8712)</name>
    <dbReference type="NCBI Taxonomy" id="395963"/>
    <lineage>
        <taxon>Bacteria</taxon>
        <taxon>Pseudomonadati</taxon>
        <taxon>Pseudomonadota</taxon>
        <taxon>Alphaproteobacteria</taxon>
        <taxon>Hyphomicrobiales</taxon>
        <taxon>Beijerinckiaceae</taxon>
        <taxon>Beijerinckia</taxon>
    </lineage>
</organism>
<comment type="cofactor">
    <cofactor evidence="1">
        <name>Mg(2+)</name>
        <dbReference type="ChEBI" id="CHEBI:18420"/>
    </cofactor>
</comment>
<accession>B2IIS4</accession>
<feature type="domain" description="HpcH/HpaI aldolase/citrate lyase" evidence="7">
    <location>
        <begin position="6"/>
        <end position="218"/>
    </location>
</feature>
<feature type="binding site" evidence="6">
    <location>
        <position position="125"/>
    </location>
    <ligand>
        <name>Mg(2+)</name>
        <dbReference type="ChEBI" id="CHEBI:18420"/>
    </ligand>
</feature>
<dbReference type="AlphaFoldDB" id="B2IIS4"/>
<evidence type="ECO:0000313" key="9">
    <source>
        <dbReference type="Proteomes" id="UP000001695"/>
    </source>
</evidence>
<comment type="similarity">
    <text evidence="2">Belongs to the HpcH/HpaI aldolase family.</text>
</comment>
<evidence type="ECO:0000313" key="8">
    <source>
        <dbReference type="EMBL" id="ACB96136.1"/>
    </source>
</evidence>
<keyword evidence="3 6" id="KW-0479">Metal-binding</keyword>
<keyword evidence="9" id="KW-1185">Reference proteome</keyword>
<evidence type="ECO:0000256" key="1">
    <source>
        <dbReference type="ARBA" id="ARBA00001946"/>
    </source>
</evidence>
<dbReference type="InterPro" id="IPR011206">
    <property type="entry name" value="Citrate_lyase_beta/mcl1/mcl2"/>
</dbReference>
<dbReference type="GO" id="GO:0008816">
    <property type="term" value="F:citryl-CoA lyase activity"/>
    <property type="evidence" value="ECO:0007669"/>
    <property type="project" value="UniProtKB-EC"/>
</dbReference>
<feature type="binding site" evidence="6">
    <location>
        <position position="152"/>
    </location>
    <ligand>
        <name>Mg(2+)</name>
        <dbReference type="ChEBI" id="CHEBI:18420"/>
    </ligand>
</feature>
<keyword evidence="4 6" id="KW-0460">Magnesium</keyword>
<dbReference type="RefSeq" id="WP_012385489.1">
    <property type="nucleotide sequence ID" value="NC_010581.1"/>
</dbReference>
<dbReference type="OrthoDB" id="9800547at2"/>
<evidence type="ECO:0000256" key="3">
    <source>
        <dbReference type="ARBA" id="ARBA00022723"/>
    </source>
</evidence>
<dbReference type="SUPFAM" id="SSF51621">
    <property type="entry name" value="Phosphoenolpyruvate/pyruvate domain"/>
    <property type="match status" value="1"/>
</dbReference>
<dbReference type="Pfam" id="PF03328">
    <property type="entry name" value="HpcH_HpaI"/>
    <property type="match status" value="1"/>
</dbReference>
<reference evidence="9" key="1">
    <citation type="submission" date="2008-03" db="EMBL/GenBank/DDBJ databases">
        <title>Complete sequence of chromosome of Beijerinckia indica subsp. indica ATCC 9039.</title>
        <authorList>
            <consortium name="US DOE Joint Genome Institute"/>
            <person name="Copeland A."/>
            <person name="Lucas S."/>
            <person name="Lapidus A."/>
            <person name="Glavina del Rio T."/>
            <person name="Dalin E."/>
            <person name="Tice H."/>
            <person name="Bruce D."/>
            <person name="Goodwin L."/>
            <person name="Pitluck S."/>
            <person name="LaButti K."/>
            <person name="Schmutz J."/>
            <person name="Larimer F."/>
            <person name="Land M."/>
            <person name="Hauser L."/>
            <person name="Kyrpides N."/>
            <person name="Mikhailova N."/>
            <person name="Dunfield P.F."/>
            <person name="Dedysh S.N."/>
            <person name="Liesack W."/>
            <person name="Saw J.H."/>
            <person name="Alam M."/>
            <person name="Chen Y."/>
            <person name="Murrell J.C."/>
            <person name="Richardson P."/>
        </authorList>
    </citation>
    <scope>NUCLEOTIDE SEQUENCE [LARGE SCALE GENOMIC DNA]</scope>
    <source>
        <strain evidence="9">ATCC 9039 / DSM 1715 / NCIMB 8712</strain>
    </source>
</reference>
<proteinExistence type="inferred from homology"/>
<dbReference type="KEGG" id="bid:Bind_2534"/>
<dbReference type="InterPro" id="IPR015813">
    <property type="entry name" value="Pyrv/PenolPyrv_kinase-like_dom"/>
</dbReference>
<dbReference type="Proteomes" id="UP000001695">
    <property type="component" value="Chromosome"/>
</dbReference>
<name>B2IIS4_BEII9</name>
<dbReference type="eggNOG" id="COG2301">
    <property type="taxonomic scope" value="Bacteria"/>
</dbReference>
<feature type="binding site" evidence="5">
    <location>
        <position position="67"/>
    </location>
    <ligand>
        <name>substrate</name>
    </ligand>
</feature>
<dbReference type="Gene3D" id="3.20.20.60">
    <property type="entry name" value="Phosphoenolpyruvate-binding domains"/>
    <property type="match status" value="1"/>
</dbReference>
<dbReference type="PANTHER" id="PTHR32308">
    <property type="entry name" value="LYASE BETA SUBUNIT, PUTATIVE (AFU_ORTHOLOGUE AFUA_4G13030)-RELATED"/>
    <property type="match status" value="1"/>
</dbReference>
<sequence>MVKPTRSWLFTPGTRPDRFAKAAEAGADVLIIDLEDAVAQGQKAEARASVLSYFAHKPSESIARAIRINGLDTVHGLADLHAVIEDAVDADFLILPKTESADHILILDRLLSRVGIRSQLVGLIESARGLTAVDKIAAASPRLHGLMLGAADMAADLGAGVSWDNLSYIRGRFVVACANARIAAIDSPWFDVRDEAGLIQEVRRAVGMGFVAKAAIHPGQVKAINTALTPTAEEVQLARAILVENEKGVGVINGKMIDEAIARKARRVLAAAGG</sequence>
<dbReference type="PANTHER" id="PTHR32308:SF0">
    <property type="entry name" value="HPCH_HPAI ALDOLASE_CITRATE LYASE DOMAIN-CONTAINING PROTEIN"/>
    <property type="match status" value="1"/>
</dbReference>
<protein>
    <submittedName>
        <fullName evidence="8">Citryl-CoA lyase</fullName>
        <ecNumber evidence="8">4.1.3.34</ecNumber>
    </submittedName>
</protein>
<evidence type="ECO:0000256" key="2">
    <source>
        <dbReference type="ARBA" id="ARBA00005568"/>
    </source>
</evidence>
<dbReference type="STRING" id="395963.Bind_2534"/>
<dbReference type="PIRSF" id="PIRSF015582">
    <property type="entry name" value="Cit_lyase_B"/>
    <property type="match status" value="1"/>
</dbReference>
<dbReference type="EMBL" id="CP001016">
    <property type="protein sequence ID" value="ACB96136.1"/>
    <property type="molecule type" value="Genomic_DNA"/>
</dbReference>
<evidence type="ECO:0000259" key="7">
    <source>
        <dbReference type="Pfam" id="PF03328"/>
    </source>
</evidence>
<feature type="binding site" evidence="5">
    <location>
        <position position="125"/>
    </location>
    <ligand>
        <name>substrate</name>
    </ligand>
</feature>
<evidence type="ECO:0000256" key="4">
    <source>
        <dbReference type="ARBA" id="ARBA00022842"/>
    </source>
</evidence>